<evidence type="ECO:0008006" key="4">
    <source>
        <dbReference type="Google" id="ProtNLM"/>
    </source>
</evidence>
<evidence type="ECO:0000313" key="2">
    <source>
        <dbReference type="EMBL" id="CAI5447299.1"/>
    </source>
</evidence>
<dbReference type="EMBL" id="CANHGI010000004">
    <property type="protein sequence ID" value="CAI5447299.1"/>
    <property type="molecule type" value="Genomic_DNA"/>
</dbReference>
<gene>
    <name evidence="2" type="ORF">CAMP_LOCUS9936</name>
</gene>
<proteinExistence type="predicted"/>
<evidence type="ECO:0000256" key="1">
    <source>
        <dbReference type="SAM" id="SignalP"/>
    </source>
</evidence>
<accession>A0A9P1IKW0</accession>
<protein>
    <recommendedName>
        <fullName evidence="4">Domain of unknown function DB domain-containing protein</fullName>
    </recommendedName>
</protein>
<comment type="caution">
    <text evidence="2">The sequence shown here is derived from an EMBL/GenBank/DDBJ whole genome shotgun (WGS) entry which is preliminary data.</text>
</comment>
<reference evidence="2" key="1">
    <citation type="submission" date="2022-11" db="EMBL/GenBank/DDBJ databases">
        <authorList>
            <person name="Kikuchi T."/>
        </authorList>
    </citation>
    <scope>NUCLEOTIDE SEQUENCE</scope>
    <source>
        <strain evidence="2">PS1010</strain>
    </source>
</reference>
<keyword evidence="3" id="KW-1185">Reference proteome</keyword>
<organism evidence="2 3">
    <name type="scientific">Caenorhabditis angaria</name>
    <dbReference type="NCBI Taxonomy" id="860376"/>
    <lineage>
        <taxon>Eukaryota</taxon>
        <taxon>Metazoa</taxon>
        <taxon>Ecdysozoa</taxon>
        <taxon>Nematoda</taxon>
        <taxon>Chromadorea</taxon>
        <taxon>Rhabditida</taxon>
        <taxon>Rhabditina</taxon>
        <taxon>Rhabditomorpha</taxon>
        <taxon>Rhabditoidea</taxon>
        <taxon>Rhabditidae</taxon>
        <taxon>Peloderinae</taxon>
        <taxon>Caenorhabditis</taxon>
    </lineage>
</organism>
<feature type="chain" id="PRO_5040455189" description="Domain of unknown function DB domain-containing protein" evidence="1">
    <location>
        <begin position="17"/>
        <end position="125"/>
    </location>
</feature>
<keyword evidence="1" id="KW-0732">Signal</keyword>
<sequence length="125" mass="14190">MKSINILLFIFGVVNCNFLDVNDAENRLCDRLNGQCIVKKDPIYAPDDAVSETAMDEARCMEYANACLRFRSCFTTCRLGYPLESYQDTVKKGRPLVNPCVKILEVCSRTIKNAEPHSENPFIFV</sequence>
<dbReference type="Proteomes" id="UP001152747">
    <property type="component" value="Unassembled WGS sequence"/>
</dbReference>
<name>A0A9P1IKW0_9PELO</name>
<evidence type="ECO:0000313" key="3">
    <source>
        <dbReference type="Proteomes" id="UP001152747"/>
    </source>
</evidence>
<dbReference type="AlphaFoldDB" id="A0A9P1IKW0"/>
<feature type="signal peptide" evidence="1">
    <location>
        <begin position="1"/>
        <end position="16"/>
    </location>
</feature>